<keyword evidence="2" id="KW-1185">Reference proteome</keyword>
<accession>A0A5B8L0Y7</accession>
<dbReference type="PANTHER" id="PTHR30441">
    <property type="entry name" value="DUF748 DOMAIN-CONTAINING PROTEIN"/>
    <property type="match status" value="1"/>
</dbReference>
<proteinExistence type="predicted"/>
<dbReference type="GO" id="GO:0005886">
    <property type="term" value="C:plasma membrane"/>
    <property type="evidence" value="ECO:0007669"/>
    <property type="project" value="TreeGrafter"/>
</dbReference>
<dbReference type="GO" id="GO:0090313">
    <property type="term" value="P:regulation of protein targeting to membrane"/>
    <property type="evidence" value="ECO:0007669"/>
    <property type="project" value="TreeGrafter"/>
</dbReference>
<dbReference type="InterPro" id="IPR052894">
    <property type="entry name" value="AsmA-related"/>
</dbReference>
<dbReference type="Proteomes" id="UP000321389">
    <property type="component" value="Chromosome"/>
</dbReference>
<gene>
    <name evidence="1" type="ORF">FQ775_15525</name>
</gene>
<dbReference type="PANTHER" id="PTHR30441:SF4">
    <property type="entry name" value="PROTEIN ASMA"/>
    <property type="match status" value="1"/>
</dbReference>
<dbReference type="AlphaFoldDB" id="A0A5B8L0Y7"/>
<evidence type="ECO:0000313" key="1">
    <source>
        <dbReference type="EMBL" id="QDZ01667.1"/>
    </source>
</evidence>
<dbReference type="RefSeq" id="WP_146300308.1">
    <property type="nucleotide sequence ID" value="NZ_CP042301.2"/>
</dbReference>
<protein>
    <submittedName>
        <fullName evidence="1">AsmA family protein</fullName>
    </submittedName>
</protein>
<name>A0A5B8L0Y7_9HYPH</name>
<evidence type="ECO:0000313" key="2">
    <source>
        <dbReference type="Proteomes" id="UP000321389"/>
    </source>
</evidence>
<dbReference type="EMBL" id="CP042301">
    <property type="protein sequence ID" value="QDZ01667.1"/>
    <property type="molecule type" value="Genomic_DNA"/>
</dbReference>
<dbReference type="KEGG" id="niy:FQ775_15525"/>
<dbReference type="OrthoDB" id="225437at2"/>
<organism evidence="1 2">
    <name type="scientific">Nitratireductor mangrovi</name>
    <dbReference type="NCBI Taxonomy" id="2599600"/>
    <lineage>
        <taxon>Bacteria</taxon>
        <taxon>Pseudomonadati</taxon>
        <taxon>Pseudomonadota</taxon>
        <taxon>Alphaproteobacteria</taxon>
        <taxon>Hyphomicrobiales</taxon>
        <taxon>Phyllobacteriaceae</taxon>
        <taxon>Nitratireductor</taxon>
    </lineage>
</organism>
<sequence length="615" mass="64986">MPSRAARRSIWIFGICVLALIALLAAIPYVASTQIVRNRIAHEIGSWTGYRVELLGNPRIDVWPTFRAVLHDVAFKEWSDPDDPPVLQAERIELELSAIAALRGDVVFSRMHLLRPMVRVRDTGAVVPLPSEPMGGRVKRAVVKAREAVAANPAAPDTSQMPADPLGSVEFTDGQIVLVADGKEEILVTALSGRGGWPSLNRPLSITAKGVWRGENVSVETTTSQPLTLFAGGSAPVTFAMTAAPLTARFEGIATFSGSGFIDGRAQFSSPSLRRALEWSRTEISPGSAVGAASLSGHLIGDMQRLKVEEAEIEFSGHPGMGVIDFSFASDIPAVAGTLAFETLDLRSLLAAFTRTPDNAEAWHQEIDTRFAHDLGLDLRLSADRATAGPIAMTEVAATVQIKDGLAAFDISDATAFGGTVQAGMRIDRRDGKNHAQFRFLATDIDTAPLATAATLTRPAPQARATLSVILNSNVVIWDDFLSRADGSISAKLGPGSIAGIDLAAFLERTRQGGFFPLSEVSKGTLPIQEAELKASIANGVARLDIARAISGDRAISLTGIVPYVGRGLALSGLVAPKDVSAGTPDPQSVAAFFVGGSWSTPFVSPVLAPVPPVE</sequence>
<reference evidence="1" key="1">
    <citation type="submission" date="2020-04" db="EMBL/GenBank/DDBJ databases">
        <title>Nitratireductor sp. nov. isolated from mangrove soil.</title>
        <authorList>
            <person name="Ye Y."/>
        </authorList>
    </citation>
    <scope>NUCLEOTIDE SEQUENCE</scope>
    <source>
        <strain evidence="1">SY7</strain>
    </source>
</reference>